<evidence type="ECO:0000313" key="1">
    <source>
        <dbReference type="EMBL" id="KAH6939274.1"/>
    </source>
</evidence>
<protein>
    <submittedName>
        <fullName evidence="1">Uncharacterized protein</fullName>
    </submittedName>
</protein>
<comment type="caution">
    <text evidence="1">The sequence shown here is derived from an EMBL/GenBank/DDBJ whole genome shotgun (WGS) entry which is preliminary data.</text>
</comment>
<dbReference type="EMBL" id="CM023482">
    <property type="protein sequence ID" value="KAH6939274.1"/>
    <property type="molecule type" value="Genomic_DNA"/>
</dbReference>
<keyword evidence="2" id="KW-1185">Reference proteome</keyword>
<proteinExistence type="predicted"/>
<accession>A0ACB7SZS2</accession>
<sequence length="273" mass="30274">MDEFAQKCRILVHQEIVRIKGARRHCCRSSELAGAESSQSLSSCEEPRVFMQLCTQGECEPLQPQQQRSKAVSGTGSSSGDTSAPEPPSCELREVASQFVTDLIHRAREVAQRQQFRIDEVDEEDEEEDAPPPRRLTDITAGPTPPEIQVDLVGSRTPSPEEVVTYVAPERPDSSPRAKLISEAPSQQRDCQDIADLKNDPELREFAVAYIKGILEQAQVLAQERAPEKAEELVTENTALKKAAGPWYSRIRAAVTRCLRTGCLCVVRRQAPP</sequence>
<dbReference type="Proteomes" id="UP000821845">
    <property type="component" value="Chromosome 2"/>
</dbReference>
<evidence type="ECO:0000313" key="2">
    <source>
        <dbReference type="Proteomes" id="UP000821845"/>
    </source>
</evidence>
<gene>
    <name evidence="1" type="ORF">HPB50_016746</name>
</gene>
<reference evidence="1" key="1">
    <citation type="submission" date="2020-05" db="EMBL/GenBank/DDBJ databases">
        <title>Large-scale comparative analyses of tick genomes elucidate their genetic diversity and vector capacities.</title>
        <authorList>
            <person name="Jia N."/>
            <person name="Wang J."/>
            <person name="Shi W."/>
            <person name="Du L."/>
            <person name="Sun Y."/>
            <person name="Zhan W."/>
            <person name="Jiang J."/>
            <person name="Wang Q."/>
            <person name="Zhang B."/>
            <person name="Ji P."/>
            <person name="Sakyi L.B."/>
            <person name="Cui X."/>
            <person name="Yuan T."/>
            <person name="Jiang B."/>
            <person name="Yang W."/>
            <person name="Lam T.T.-Y."/>
            <person name="Chang Q."/>
            <person name="Ding S."/>
            <person name="Wang X."/>
            <person name="Zhu J."/>
            <person name="Ruan X."/>
            <person name="Zhao L."/>
            <person name="Wei J."/>
            <person name="Que T."/>
            <person name="Du C."/>
            <person name="Cheng J."/>
            <person name="Dai P."/>
            <person name="Han X."/>
            <person name="Huang E."/>
            <person name="Gao Y."/>
            <person name="Liu J."/>
            <person name="Shao H."/>
            <person name="Ye R."/>
            <person name="Li L."/>
            <person name="Wei W."/>
            <person name="Wang X."/>
            <person name="Wang C."/>
            <person name="Yang T."/>
            <person name="Huo Q."/>
            <person name="Li W."/>
            <person name="Guo W."/>
            <person name="Chen H."/>
            <person name="Zhou L."/>
            <person name="Ni X."/>
            <person name="Tian J."/>
            <person name="Zhou Y."/>
            <person name="Sheng Y."/>
            <person name="Liu T."/>
            <person name="Pan Y."/>
            <person name="Xia L."/>
            <person name="Li J."/>
            <person name="Zhao F."/>
            <person name="Cao W."/>
        </authorList>
    </citation>
    <scope>NUCLEOTIDE SEQUENCE</scope>
    <source>
        <strain evidence="1">Hyas-2018</strain>
    </source>
</reference>
<organism evidence="1 2">
    <name type="scientific">Hyalomma asiaticum</name>
    <name type="common">Tick</name>
    <dbReference type="NCBI Taxonomy" id="266040"/>
    <lineage>
        <taxon>Eukaryota</taxon>
        <taxon>Metazoa</taxon>
        <taxon>Ecdysozoa</taxon>
        <taxon>Arthropoda</taxon>
        <taxon>Chelicerata</taxon>
        <taxon>Arachnida</taxon>
        <taxon>Acari</taxon>
        <taxon>Parasitiformes</taxon>
        <taxon>Ixodida</taxon>
        <taxon>Ixodoidea</taxon>
        <taxon>Ixodidae</taxon>
        <taxon>Hyalomminae</taxon>
        <taxon>Hyalomma</taxon>
    </lineage>
</organism>
<name>A0ACB7SZS2_HYAAI</name>